<evidence type="ECO:0000256" key="1">
    <source>
        <dbReference type="SAM" id="MobiDB-lite"/>
    </source>
</evidence>
<dbReference type="Proteomes" id="UP000279833">
    <property type="component" value="Unassembled WGS sequence"/>
</dbReference>
<evidence type="ECO:0000313" key="3">
    <source>
        <dbReference type="Proteomes" id="UP000279833"/>
    </source>
</evidence>
<accession>A0A183KEZ3</accession>
<evidence type="ECO:0000313" key="4">
    <source>
        <dbReference type="WBParaSite" id="SCUD_0001359001-mRNA-1"/>
    </source>
</evidence>
<dbReference type="AlphaFoldDB" id="A0A183KEZ3"/>
<protein>
    <submittedName>
        <fullName evidence="4">Gag-pol polyprotein</fullName>
    </submittedName>
</protein>
<feature type="compositionally biased region" description="Basic and acidic residues" evidence="1">
    <location>
        <begin position="16"/>
        <end position="27"/>
    </location>
</feature>
<name>A0A183KEZ3_9TREM</name>
<reference evidence="2 3" key="2">
    <citation type="submission" date="2018-11" db="EMBL/GenBank/DDBJ databases">
        <authorList>
            <consortium name="Pathogen Informatics"/>
        </authorList>
    </citation>
    <scope>NUCLEOTIDE SEQUENCE [LARGE SCALE GENOMIC DNA]</scope>
    <source>
        <strain evidence="2">Dakar</strain>
        <strain evidence="3">Dakar, Senegal</strain>
    </source>
</reference>
<dbReference type="WBParaSite" id="SCUD_0001359001-mRNA-1">
    <property type="protein sequence ID" value="SCUD_0001359001-mRNA-1"/>
    <property type="gene ID" value="SCUD_0001359001"/>
</dbReference>
<sequence>MRQLYGTTRKLAGKYSKPERPVEDKEDRTITEIQEQSNRWVEHFEELLNKPAPLNPPDIEAAHTDLLIDVTQPIINEIIMNIRQIMLGKAAGPDSLPAETLKLNIEVSANMPLGDLSGRKYVDTMERGIHLQDAKERRSQQEWEP</sequence>
<keyword evidence="3" id="KW-1185">Reference proteome</keyword>
<dbReference type="EMBL" id="UZAK01035997">
    <property type="protein sequence ID" value="VDP53293.1"/>
    <property type="molecule type" value="Genomic_DNA"/>
</dbReference>
<feature type="region of interest" description="Disordered" evidence="1">
    <location>
        <begin position="1"/>
        <end position="27"/>
    </location>
</feature>
<gene>
    <name evidence="2" type="ORF">SCUD_LOCUS13587</name>
</gene>
<reference evidence="4" key="1">
    <citation type="submission" date="2016-06" db="UniProtKB">
        <authorList>
            <consortium name="WormBaseParasite"/>
        </authorList>
    </citation>
    <scope>IDENTIFICATION</scope>
</reference>
<evidence type="ECO:0000313" key="2">
    <source>
        <dbReference type="EMBL" id="VDP53293.1"/>
    </source>
</evidence>
<proteinExistence type="predicted"/>
<organism evidence="4">
    <name type="scientific">Schistosoma curassoni</name>
    <dbReference type="NCBI Taxonomy" id="6186"/>
    <lineage>
        <taxon>Eukaryota</taxon>
        <taxon>Metazoa</taxon>
        <taxon>Spiralia</taxon>
        <taxon>Lophotrochozoa</taxon>
        <taxon>Platyhelminthes</taxon>
        <taxon>Trematoda</taxon>
        <taxon>Digenea</taxon>
        <taxon>Strigeidida</taxon>
        <taxon>Schistosomatoidea</taxon>
        <taxon>Schistosomatidae</taxon>
        <taxon>Schistosoma</taxon>
    </lineage>
</organism>